<dbReference type="EMBL" id="JAMTCG010000001">
    <property type="protein sequence ID" value="MCP2159373.1"/>
    <property type="molecule type" value="Genomic_DNA"/>
</dbReference>
<evidence type="ECO:0000259" key="3">
    <source>
        <dbReference type="PROSITE" id="PS50977"/>
    </source>
</evidence>
<evidence type="ECO:0000256" key="1">
    <source>
        <dbReference type="ARBA" id="ARBA00023125"/>
    </source>
</evidence>
<feature type="DNA-binding region" description="H-T-H motif" evidence="2">
    <location>
        <begin position="32"/>
        <end position="51"/>
    </location>
</feature>
<comment type="caution">
    <text evidence="4">The sequence shown here is derived from an EMBL/GenBank/DDBJ whole genome shotgun (WGS) entry which is preliminary data.</text>
</comment>
<dbReference type="PROSITE" id="PS50977">
    <property type="entry name" value="HTH_TETR_2"/>
    <property type="match status" value="1"/>
</dbReference>
<proteinExistence type="predicted"/>
<dbReference type="InterPro" id="IPR050109">
    <property type="entry name" value="HTH-type_TetR-like_transc_reg"/>
</dbReference>
<evidence type="ECO:0000313" key="5">
    <source>
        <dbReference type="Proteomes" id="UP001205740"/>
    </source>
</evidence>
<evidence type="ECO:0000256" key="2">
    <source>
        <dbReference type="PROSITE-ProRule" id="PRU00335"/>
    </source>
</evidence>
<dbReference type="PANTHER" id="PTHR30055:SF223">
    <property type="entry name" value="HTH-TYPE TRANSCRIPTIONAL REGULATOR UIDR"/>
    <property type="match status" value="1"/>
</dbReference>
<reference evidence="4 5" key="1">
    <citation type="submission" date="2022-06" db="EMBL/GenBank/DDBJ databases">
        <title>Genomic Encyclopedia of Archaeal and Bacterial Type Strains, Phase II (KMG-II): from individual species to whole genera.</title>
        <authorList>
            <person name="Goeker M."/>
        </authorList>
    </citation>
    <scope>NUCLEOTIDE SEQUENCE [LARGE SCALE GENOMIC DNA]</scope>
    <source>
        <strain evidence="4 5">DSM 45037</strain>
    </source>
</reference>
<organism evidence="4 5">
    <name type="scientific">Williamsia serinedens</name>
    <dbReference type="NCBI Taxonomy" id="391736"/>
    <lineage>
        <taxon>Bacteria</taxon>
        <taxon>Bacillati</taxon>
        <taxon>Actinomycetota</taxon>
        <taxon>Actinomycetes</taxon>
        <taxon>Mycobacteriales</taxon>
        <taxon>Nocardiaceae</taxon>
        <taxon>Williamsia</taxon>
    </lineage>
</organism>
<keyword evidence="1 2" id="KW-0238">DNA-binding</keyword>
<dbReference type="InterPro" id="IPR009057">
    <property type="entry name" value="Homeodomain-like_sf"/>
</dbReference>
<name>A0ABT1GWL6_9NOCA</name>
<dbReference type="PANTHER" id="PTHR30055">
    <property type="entry name" value="HTH-TYPE TRANSCRIPTIONAL REGULATOR RUTR"/>
    <property type="match status" value="1"/>
</dbReference>
<keyword evidence="5" id="KW-1185">Reference proteome</keyword>
<feature type="domain" description="HTH tetR-type" evidence="3">
    <location>
        <begin position="9"/>
        <end position="69"/>
    </location>
</feature>
<gene>
    <name evidence="4" type="ORF">LX12_000537</name>
</gene>
<protein>
    <submittedName>
        <fullName evidence="4">Transcriptional regulator, TetR family</fullName>
    </submittedName>
</protein>
<dbReference type="SUPFAM" id="SSF46689">
    <property type="entry name" value="Homeodomain-like"/>
    <property type="match status" value="1"/>
</dbReference>
<accession>A0ABT1GWL6</accession>
<dbReference type="Proteomes" id="UP001205740">
    <property type="component" value="Unassembled WGS sequence"/>
</dbReference>
<dbReference type="Pfam" id="PF00440">
    <property type="entry name" value="TetR_N"/>
    <property type="match status" value="1"/>
</dbReference>
<dbReference type="InterPro" id="IPR001647">
    <property type="entry name" value="HTH_TetR"/>
</dbReference>
<dbReference type="Gene3D" id="1.10.357.10">
    <property type="entry name" value="Tetracycline Repressor, domain 2"/>
    <property type="match status" value="1"/>
</dbReference>
<evidence type="ECO:0000313" key="4">
    <source>
        <dbReference type="EMBL" id="MCP2159373.1"/>
    </source>
</evidence>
<sequence length="197" mass="20795">MARERMARPDRRRHLIGIAWSIVRDHGADELTLPRLAVEADITKPVVYSHFPSRAALLAALFEEYDERQVVALQDAVDHAGSTLTARAEAVAASFVDCVVGQGRELVGVTAALEGTAELAEVKRNSDAAYAEQVTSILAGARGGAALPPASLTGILGAAEALGAAAAAGEMDRDTAVDELTSVIESTVARRRPRSRR</sequence>